<dbReference type="InterPro" id="IPR002078">
    <property type="entry name" value="Sigma_54_int"/>
</dbReference>
<feature type="region of interest" description="Disordered" evidence="9">
    <location>
        <begin position="397"/>
        <end position="420"/>
    </location>
</feature>
<dbReference type="PROSITE" id="PS00675">
    <property type="entry name" value="SIGMA54_INTERACT_1"/>
    <property type="match status" value="1"/>
</dbReference>
<keyword evidence="3" id="KW-0067">ATP-binding</keyword>
<name>A0A0F6YJ20_9BACT</name>
<dbReference type="InterPro" id="IPR025943">
    <property type="entry name" value="Sigma_54_int_dom_ATP-bd_2"/>
</dbReference>
<accession>A0A0F6YJ20</accession>
<dbReference type="Gene3D" id="3.40.50.300">
    <property type="entry name" value="P-loop containing nucleotide triphosphate hydrolases"/>
    <property type="match status" value="1"/>
</dbReference>
<dbReference type="InterPro" id="IPR025662">
    <property type="entry name" value="Sigma_54_int_dom_ATP-bd_1"/>
</dbReference>
<dbReference type="Pfam" id="PF25601">
    <property type="entry name" value="AAA_lid_14"/>
    <property type="match status" value="1"/>
</dbReference>
<dbReference type="SUPFAM" id="SSF46689">
    <property type="entry name" value="Homeodomain-like"/>
    <property type="match status" value="1"/>
</dbReference>
<evidence type="ECO:0000313" key="12">
    <source>
        <dbReference type="EMBL" id="AKF06432.1"/>
    </source>
</evidence>
<dbReference type="RefSeq" id="WP_053233607.1">
    <property type="nucleotide sequence ID" value="NZ_CP011125.1"/>
</dbReference>
<keyword evidence="1 8" id="KW-0597">Phosphoprotein</keyword>
<evidence type="ECO:0000256" key="1">
    <source>
        <dbReference type="ARBA" id="ARBA00022553"/>
    </source>
</evidence>
<dbReference type="Pfam" id="PF00072">
    <property type="entry name" value="Response_reg"/>
    <property type="match status" value="1"/>
</dbReference>
<dbReference type="STRING" id="927083.DB32_003581"/>
<dbReference type="GO" id="GO:0005524">
    <property type="term" value="F:ATP binding"/>
    <property type="evidence" value="ECO:0007669"/>
    <property type="project" value="UniProtKB-KW"/>
</dbReference>
<dbReference type="SUPFAM" id="SSF52172">
    <property type="entry name" value="CheY-like"/>
    <property type="match status" value="1"/>
</dbReference>
<dbReference type="CDD" id="cd00009">
    <property type="entry name" value="AAA"/>
    <property type="match status" value="1"/>
</dbReference>
<evidence type="ECO:0000256" key="5">
    <source>
        <dbReference type="ARBA" id="ARBA00023015"/>
    </source>
</evidence>
<evidence type="ECO:0000256" key="8">
    <source>
        <dbReference type="PROSITE-ProRule" id="PRU00169"/>
    </source>
</evidence>
<evidence type="ECO:0000256" key="4">
    <source>
        <dbReference type="ARBA" id="ARBA00023012"/>
    </source>
</evidence>
<reference evidence="12 13" key="1">
    <citation type="submission" date="2015-03" db="EMBL/GenBank/DDBJ databases">
        <title>Genome assembly of Sandaracinus amylolyticus DSM 53668.</title>
        <authorList>
            <person name="Sharma G."/>
            <person name="Subramanian S."/>
        </authorList>
    </citation>
    <scope>NUCLEOTIDE SEQUENCE [LARGE SCALE GENOMIC DNA]</scope>
    <source>
        <strain evidence="12 13">DSM 53668</strain>
    </source>
</reference>
<dbReference type="Pfam" id="PF02954">
    <property type="entry name" value="HTH_8"/>
    <property type="match status" value="1"/>
</dbReference>
<dbReference type="InterPro" id="IPR000641">
    <property type="entry name" value="CbxX/CfxQ"/>
</dbReference>
<dbReference type="InterPro" id="IPR003593">
    <property type="entry name" value="AAA+_ATPase"/>
</dbReference>
<dbReference type="Gene3D" id="1.10.10.60">
    <property type="entry name" value="Homeodomain-like"/>
    <property type="match status" value="1"/>
</dbReference>
<dbReference type="Proteomes" id="UP000034883">
    <property type="component" value="Chromosome"/>
</dbReference>
<dbReference type="EMBL" id="CP011125">
    <property type="protein sequence ID" value="AKF06432.1"/>
    <property type="molecule type" value="Genomic_DNA"/>
</dbReference>
<dbReference type="PROSITE" id="PS50110">
    <property type="entry name" value="RESPONSE_REGULATORY"/>
    <property type="match status" value="1"/>
</dbReference>
<dbReference type="FunFam" id="3.40.50.300:FF:000006">
    <property type="entry name" value="DNA-binding transcriptional regulator NtrC"/>
    <property type="match status" value="1"/>
</dbReference>
<dbReference type="PRINTS" id="PR01590">
    <property type="entry name" value="HTHFIS"/>
</dbReference>
<keyword evidence="5" id="KW-0805">Transcription regulation</keyword>
<dbReference type="GO" id="GO:0006355">
    <property type="term" value="P:regulation of DNA-templated transcription"/>
    <property type="evidence" value="ECO:0007669"/>
    <property type="project" value="InterPro"/>
</dbReference>
<dbReference type="Gene3D" id="1.10.8.60">
    <property type="match status" value="1"/>
</dbReference>
<dbReference type="AlphaFoldDB" id="A0A0F6YJ20"/>
<dbReference type="InterPro" id="IPR002197">
    <property type="entry name" value="HTH_Fis"/>
</dbReference>
<feature type="modified residue" description="4-aspartylphosphate" evidence="8">
    <location>
        <position position="53"/>
    </location>
</feature>
<evidence type="ECO:0000256" key="6">
    <source>
        <dbReference type="ARBA" id="ARBA00023125"/>
    </source>
</evidence>
<dbReference type="GO" id="GO:0043565">
    <property type="term" value="F:sequence-specific DNA binding"/>
    <property type="evidence" value="ECO:0007669"/>
    <property type="project" value="InterPro"/>
</dbReference>
<dbReference type="PRINTS" id="PR00819">
    <property type="entry name" value="CBXCFQXSUPER"/>
</dbReference>
<dbReference type="InterPro" id="IPR027417">
    <property type="entry name" value="P-loop_NTPase"/>
</dbReference>
<gene>
    <name evidence="12" type="ORF">DB32_003581</name>
</gene>
<keyword evidence="7" id="KW-0804">Transcription</keyword>
<dbReference type="SUPFAM" id="SSF52540">
    <property type="entry name" value="P-loop containing nucleoside triphosphate hydrolases"/>
    <property type="match status" value="1"/>
</dbReference>
<dbReference type="SMART" id="SM00448">
    <property type="entry name" value="REC"/>
    <property type="match status" value="1"/>
</dbReference>
<protein>
    <submittedName>
        <fullName evidence="12">Sigma-54 dependent transcriptional regulator/response regulator</fullName>
    </submittedName>
</protein>
<evidence type="ECO:0000313" key="13">
    <source>
        <dbReference type="Proteomes" id="UP000034883"/>
    </source>
</evidence>
<dbReference type="InterPro" id="IPR009057">
    <property type="entry name" value="Homeodomain-like_sf"/>
</dbReference>
<keyword evidence="4" id="KW-0902">Two-component regulatory system</keyword>
<dbReference type="PROSITE" id="PS50045">
    <property type="entry name" value="SIGMA54_INTERACT_4"/>
    <property type="match status" value="1"/>
</dbReference>
<evidence type="ECO:0000256" key="9">
    <source>
        <dbReference type="SAM" id="MobiDB-lite"/>
    </source>
</evidence>
<dbReference type="FunFam" id="3.40.50.2300:FF:000018">
    <property type="entry name" value="DNA-binding transcriptional regulator NtrC"/>
    <property type="match status" value="1"/>
</dbReference>
<feature type="compositionally biased region" description="Low complexity" evidence="9">
    <location>
        <begin position="397"/>
        <end position="411"/>
    </location>
</feature>
<dbReference type="GO" id="GO:0000160">
    <property type="term" value="P:phosphorelay signal transduction system"/>
    <property type="evidence" value="ECO:0007669"/>
    <property type="project" value="UniProtKB-KW"/>
</dbReference>
<dbReference type="InterPro" id="IPR058031">
    <property type="entry name" value="AAA_lid_NorR"/>
</dbReference>
<sequence length="466" mass="51339">MAETILVVDDEKNIRRTLRMVLDAEDFETLEASSAEEAIELLGAHDIDLVILDVRLPGMSGIDAIAEMRTRREGLPILVMSGHGTISDAVLAVQRGALDFLEKPLDRDRVLVSVRHAVRTSKLEREVRALKQDAETRYEMIGTSAVMRRLYVELEKVAPTRGRVLITGESGTGKELIARAIHRLSPRREAPFVKVNCAAIPAELIESELFGYERGAFTGAQGRKKGLFELAHGGTLFLDEIGDMSLAAQAKVLRALQSGEITRVGGESAIAVDVRVVAATNKDLEEAVKRGEFREDLFFRLAVVPIRSPSLRERLEDVPALASSFLDEFWRENGIRPKPIDHGVLDALGSRPWPGNVRELRNVVERMAILSGDRITVGDLPEIPRVPVTPGAVPLAMPSTPAPSSASALASNGSETLREHRDRAEREYILATLRACEWNISKAATLLGVERTNLHKKMRALGLRRE</sequence>
<dbReference type="InterPro" id="IPR011006">
    <property type="entry name" value="CheY-like_superfamily"/>
</dbReference>
<dbReference type="Pfam" id="PF00158">
    <property type="entry name" value="Sigma54_activat"/>
    <property type="match status" value="1"/>
</dbReference>
<keyword evidence="2" id="KW-0547">Nucleotide-binding</keyword>
<evidence type="ECO:0000256" key="2">
    <source>
        <dbReference type="ARBA" id="ARBA00022741"/>
    </source>
</evidence>
<dbReference type="OrthoDB" id="9763792at2"/>
<dbReference type="PANTHER" id="PTHR32071">
    <property type="entry name" value="TRANSCRIPTIONAL REGULATORY PROTEIN"/>
    <property type="match status" value="1"/>
</dbReference>
<organism evidence="12 13">
    <name type="scientific">Sandaracinus amylolyticus</name>
    <dbReference type="NCBI Taxonomy" id="927083"/>
    <lineage>
        <taxon>Bacteria</taxon>
        <taxon>Pseudomonadati</taxon>
        <taxon>Myxococcota</taxon>
        <taxon>Polyangia</taxon>
        <taxon>Polyangiales</taxon>
        <taxon>Sandaracinaceae</taxon>
        <taxon>Sandaracinus</taxon>
    </lineage>
</organism>
<dbReference type="PANTHER" id="PTHR32071:SF17">
    <property type="entry name" value="TRANSCRIPTIONAL REGULATOR (NTRC FAMILY)"/>
    <property type="match status" value="1"/>
</dbReference>
<evidence type="ECO:0000256" key="7">
    <source>
        <dbReference type="ARBA" id="ARBA00023163"/>
    </source>
</evidence>
<dbReference type="Gene3D" id="3.40.50.2300">
    <property type="match status" value="1"/>
</dbReference>
<evidence type="ECO:0000256" key="3">
    <source>
        <dbReference type="ARBA" id="ARBA00022840"/>
    </source>
</evidence>
<dbReference type="KEGG" id="samy:DB32_003581"/>
<proteinExistence type="predicted"/>
<evidence type="ECO:0000259" key="11">
    <source>
        <dbReference type="PROSITE" id="PS50110"/>
    </source>
</evidence>
<dbReference type="InterPro" id="IPR025944">
    <property type="entry name" value="Sigma_54_int_dom_CS"/>
</dbReference>
<keyword evidence="13" id="KW-1185">Reference proteome</keyword>
<feature type="domain" description="Sigma-54 factor interaction" evidence="10">
    <location>
        <begin position="140"/>
        <end position="369"/>
    </location>
</feature>
<dbReference type="PROSITE" id="PS00688">
    <property type="entry name" value="SIGMA54_INTERACT_3"/>
    <property type="match status" value="1"/>
</dbReference>
<dbReference type="SMART" id="SM00382">
    <property type="entry name" value="AAA"/>
    <property type="match status" value="1"/>
</dbReference>
<evidence type="ECO:0000259" key="10">
    <source>
        <dbReference type="PROSITE" id="PS50045"/>
    </source>
</evidence>
<feature type="domain" description="Response regulatory" evidence="11">
    <location>
        <begin position="4"/>
        <end position="118"/>
    </location>
</feature>
<dbReference type="InterPro" id="IPR001789">
    <property type="entry name" value="Sig_transdc_resp-reg_receiver"/>
</dbReference>
<keyword evidence="6" id="KW-0238">DNA-binding</keyword>
<dbReference type="PROSITE" id="PS00676">
    <property type="entry name" value="SIGMA54_INTERACT_2"/>
    <property type="match status" value="1"/>
</dbReference>